<evidence type="ECO:0000256" key="3">
    <source>
        <dbReference type="ARBA" id="ARBA00022692"/>
    </source>
</evidence>
<gene>
    <name evidence="7" type="ORF">IEO70_04920</name>
</gene>
<keyword evidence="4 6" id="KW-1133">Transmembrane helix</keyword>
<dbReference type="PANTHER" id="PTHR42770">
    <property type="entry name" value="AMINO ACID TRANSPORTER-RELATED"/>
    <property type="match status" value="1"/>
</dbReference>
<keyword evidence="8" id="KW-1185">Reference proteome</keyword>
<proteinExistence type="predicted"/>
<feature type="transmembrane region" description="Helical" evidence="6">
    <location>
        <begin position="442"/>
        <end position="459"/>
    </location>
</feature>
<dbReference type="EMBL" id="JACXSI010000009">
    <property type="protein sequence ID" value="MBD3107702.1"/>
    <property type="molecule type" value="Genomic_DNA"/>
</dbReference>
<evidence type="ECO:0000256" key="4">
    <source>
        <dbReference type="ARBA" id="ARBA00022989"/>
    </source>
</evidence>
<evidence type="ECO:0000256" key="6">
    <source>
        <dbReference type="SAM" id="Phobius"/>
    </source>
</evidence>
<feature type="transmembrane region" description="Helical" evidence="6">
    <location>
        <begin position="173"/>
        <end position="194"/>
    </location>
</feature>
<dbReference type="Pfam" id="PF13520">
    <property type="entry name" value="AA_permease_2"/>
    <property type="match status" value="1"/>
</dbReference>
<dbReference type="Proteomes" id="UP000602076">
    <property type="component" value="Unassembled WGS sequence"/>
</dbReference>
<sequence length="479" mass="50907">MGNQQKIGFWILTSLVIGNMVGSGIFMLPRTLAEAASPAGVISAWIFTGLGVLFVAFVFGNLGKRKPELQGGPQIYAKELFKKGSKASTLTGFMSTWGYWIGNLAGNIAIVTTFASYLSTFFPVMTSQADLFTVGGFTLKVGNALTFLVCTIVLWGTHFIILKGIEGAGKINLAATAAKVTGFFIFIIIGLTAFEASNITPFIADKTTEVGETVGMLGQINAAAVATLWAFIGVESAVVFSSRAKKQSDVKRATVLGLMITLAIYIGISSLVMGLLPQEVLVTSEKPLIDAIETVLGPIGGKLLAALGLISLIGSTIGWTMLSAEVPSAAAKQGIFIPRFMKENKKGIPAFSLLLTNALGQLFIFSTISNSISEAFNFIIYIATLSYLVPYVIAAAFQLKLVITGETYGVKDGRLKDGIIGGVATFYSVYVLFAGTSDLKTFILGVLLLVSGLAFYRFMKQKPETPSTSQDTVLEENAS</sequence>
<feature type="transmembrane region" description="Helical" evidence="6">
    <location>
        <begin position="144"/>
        <end position="161"/>
    </location>
</feature>
<name>A0A927CTS9_9BACI</name>
<protein>
    <submittedName>
        <fullName evidence="7">Amino acid permease</fullName>
    </submittedName>
</protein>
<evidence type="ECO:0000313" key="7">
    <source>
        <dbReference type="EMBL" id="MBD3107702.1"/>
    </source>
</evidence>
<evidence type="ECO:0000256" key="1">
    <source>
        <dbReference type="ARBA" id="ARBA00004651"/>
    </source>
</evidence>
<dbReference type="PIRSF" id="PIRSF006060">
    <property type="entry name" value="AA_transporter"/>
    <property type="match status" value="1"/>
</dbReference>
<feature type="transmembrane region" description="Helical" evidence="6">
    <location>
        <begin position="418"/>
        <end position="436"/>
    </location>
</feature>
<organism evidence="7 8">
    <name type="scientific">Peribacillus faecalis</name>
    <dbReference type="NCBI Taxonomy" id="2772559"/>
    <lineage>
        <taxon>Bacteria</taxon>
        <taxon>Bacillati</taxon>
        <taxon>Bacillota</taxon>
        <taxon>Bacilli</taxon>
        <taxon>Bacillales</taxon>
        <taxon>Bacillaceae</taxon>
        <taxon>Peribacillus</taxon>
    </lineage>
</organism>
<evidence type="ECO:0000256" key="2">
    <source>
        <dbReference type="ARBA" id="ARBA00022475"/>
    </source>
</evidence>
<feature type="transmembrane region" description="Helical" evidence="6">
    <location>
        <begin position="40"/>
        <end position="60"/>
    </location>
</feature>
<comment type="subcellular location">
    <subcellularLocation>
        <location evidence="1">Cell membrane</location>
        <topology evidence="1">Multi-pass membrane protein</topology>
    </subcellularLocation>
</comment>
<evidence type="ECO:0000313" key="8">
    <source>
        <dbReference type="Proteomes" id="UP000602076"/>
    </source>
</evidence>
<keyword evidence="5 6" id="KW-0472">Membrane</keyword>
<comment type="caution">
    <text evidence="7">The sequence shown here is derived from an EMBL/GenBank/DDBJ whole genome shotgun (WGS) entry which is preliminary data.</text>
</comment>
<evidence type="ECO:0000256" key="5">
    <source>
        <dbReference type="ARBA" id="ARBA00023136"/>
    </source>
</evidence>
<feature type="transmembrane region" description="Helical" evidence="6">
    <location>
        <begin position="347"/>
        <end position="366"/>
    </location>
</feature>
<keyword evidence="3 6" id="KW-0812">Transmembrane</keyword>
<keyword evidence="2" id="KW-1003">Cell membrane</keyword>
<feature type="transmembrane region" description="Helical" evidence="6">
    <location>
        <begin position="255"/>
        <end position="276"/>
    </location>
</feature>
<dbReference type="InterPro" id="IPR002293">
    <property type="entry name" value="AA/rel_permease1"/>
</dbReference>
<dbReference type="PANTHER" id="PTHR42770:SF14">
    <property type="entry name" value="ARGININE_ORNITHINE ANTIPORTER-RELATED"/>
    <property type="match status" value="1"/>
</dbReference>
<dbReference type="InterPro" id="IPR050367">
    <property type="entry name" value="APC_superfamily"/>
</dbReference>
<feature type="transmembrane region" description="Helical" evidence="6">
    <location>
        <begin position="104"/>
        <end position="124"/>
    </location>
</feature>
<dbReference type="GO" id="GO:0022857">
    <property type="term" value="F:transmembrane transporter activity"/>
    <property type="evidence" value="ECO:0007669"/>
    <property type="project" value="InterPro"/>
</dbReference>
<dbReference type="Gene3D" id="1.20.1740.10">
    <property type="entry name" value="Amino acid/polyamine transporter I"/>
    <property type="match status" value="1"/>
</dbReference>
<dbReference type="RefSeq" id="WP_190997248.1">
    <property type="nucleotide sequence ID" value="NZ_JACXSI010000009.1"/>
</dbReference>
<accession>A0A927CTS9</accession>
<feature type="transmembrane region" description="Helical" evidence="6">
    <location>
        <begin position="378"/>
        <end position="397"/>
    </location>
</feature>
<feature type="transmembrane region" description="Helical" evidence="6">
    <location>
        <begin position="214"/>
        <end position="234"/>
    </location>
</feature>
<reference evidence="7" key="1">
    <citation type="submission" date="2020-09" db="EMBL/GenBank/DDBJ databases">
        <title>Bacillus faecalis sp. nov., a moderately halophilic bacterium isolated from cow faeces.</title>
        <authorList>
            <person name="Jiang L."/>
            <person name="Lee J."/>
        </authorList>
    </citation>
    <scope>NUCLEOTIDE SEQUENCE</scope>
    <source>
        <strain evidence="7">AGMB 02131</strain>
    </source>
</reference>
<dbReference type="AlphaFoldDB" id="A0A927CTS9"/>
<feature type="transmembrane region" description="Helical" evidence="6">
    <location>
        <begin position="303"/>
        <end position="326"/>
    </location>
</feature>
<dbReference type="GO" id="GO:0005886">
    <property type="term" value="C:plasma membrane"/>
    <property type="evidence" value="ECO:0007669"/>
    <property type="project" value="UniProtKB-SubCell"/>
</dbReference>
<feature type="transmembrane region" description="Helical" evidence="6">
    <location>
        <begin position="7"/>
        <end position="28"/>
    </location>
</feature>